<keyword evidence="6 7" id="KW-0472">Membrane</keyword>
<proteinExistence type="predicted"/>
<feature type="transmembrane region" description="Helical" evidence="7">
    <location>
        <begin position="409"/>
        <end position="428"/>
    </location>
</feature>
<dbReference type="PANTHER" id="PTHR43045:SF2">
    <property type="entry name" value="INNER MEMBRANE METABOLITE TRANSPORT PROTEIN YHJE"/>
    <property type="match status" value="1"/>
</dbReference>
<accession>A0A963YQY5</accession>
<dbReference type="PROSITE" id="PS50850">
    <property type="entry name" value="MFS"/>
    <property type="match status" value="1"/>
</dbReference>
<dbReference type="PANTHER" id="PTHR43045">
    <property type="entry name" value="SHIKIMATE TRANSPORTER"/>
    <property type="match status" value="1"/>
</dbReference>
<feature type="transmembrane region" description="Helical" evidence="7">
    <location>
        <begin position="250"/>
        <end position="274"/>
    </location>
</feature>
<dbReference type="InterPro" id="IPR036259">
    <property type="entry name" value="MFS_trans_sf"/>
</dbReference>
<dbReference type="Pfam" id="PF00083">
    <property type="entry name" value="Sugar_tr"/>
    <property type="match status" value="1"/>
</dbReference>
<sequence>MSFTSTRTGQAAPAMAPAGTGRIVLASLIGTTVEFYDFYIYGTAAALVLGPVFFPAHVPQAEQLAAFLTFGIAFLARPVGAFLFGHFGDRVGRKSTLVASMLVMGLSTVLIGLLPGYATAGFIAPILLCIMRLGQGIGLGGEWGGAALLATENAPAGRRAWFGMFPQLGPSIGFLLSNGLFLLLFSVLTEQQFLDWGWRIPFLGSAVLVGIGLYIRGRLPETIAFQKTLDRAERVALPVRDVITRQWVPLLQGAFAMVVCYALFYISTVFALGYGTKIGHIPRQTFLGLLCIAILGMAIATPIAALLADRFGRRPVLAVAAIAAGLSGFLIGPLLGSGQPDLVLLFLVIELVLMGFTFAPMGALLPELFPTNLRYSGASAAYSLGGILGGSLAPYIAQRLVAYGGLAWVGHYITIAAVVSLIAVLSMSETSRRDLADR</sequence>
<feature type="transmembrane region" description="Helical" evidence="7">
    <location>
        <begin position="196"/>
        <end position="215"/>
    </location>
</feature>
<evidence type="ECO:0000256" key="3">
    <source>
        <dbReference type="ARBA" id="ARBA00022475"/>
    </source>
</evidence>
<dbReference type="GO" id="GO:0005886">
    <property type="term" value="C:plasma membrane"/>
    <property type="evidence" value="ECO:0007669"/>
    <property type="project" value="UniProtKB-SubCell"/>
</dbReference>
<evidence type="ECO:0000256" key="5">
    <source>
        <dbReference type="ARBA" id="ARBA00022989"/>
    </source>
</evidence>
<dbReference type="AlphaFoldDB" id="A0A963YQY5"/>
<feature type="transmembrane region" description="Helical" evidence="7">
    <location>
        <begin position="315"/>
        <end position="336"/>
    </location>
</feature>
<evidence type="ECO:0000256" key="7">
    <source>
        <dbReference type="SAM" id="Phobius"/>
    </source>
</evidence>
<evidence type="ECO:0000256" key="6">
    <source>
        <dbReference type="ARBA" id="ARBA00023136"/>
    </source>
</evidence>
<name>A0A963YQY5_9PROT</name>
<evidence type="ECO:0000259" key="8">
    <source>
        <dbReference type="PROSITE" id="PS50850"/>
    </source>
</evidence>
<evidence type="ECO:0000256" key="4">
    <source>
        <dbReference type="ARBA" id="ARBA00022692"/>
    </source>
</evidence>
<dbReference type="InterPro" id="IPR011701">
    <property type="entry name" value="MFS"/>
</dbReference>
<comment type="subcellular location">
    <subcellularLocation>
        <location evidence="1">Cell membrane</location>
        <topology evidence="1">Multi-pass membrane protein</topology>
    </subcellularLocation>
</comment>
<feature type="transmembrane region" description="Helical" evidence="7">
    <location>
        <begin position="286"/>
        <end position="308"/>
    </location>
</feature>
<dbReference type="Proteomes" id="UP000708298">
    <property type="component" value="Unassembled WGS sequence"/>
</dbReference>
<dbReference type="FunFam" id="1.20.1250.20:FF:000001">
    <property type="entry name" value="Dicarboxylate MFS transporter"/>
    <property type="match status" value="1"/>
</dbReference>
<reference evidence="9" key="1">
    <citation type="journal article" date="2021" name="Microorganisms">
        <title>Acidisoma silvae sp. nov. and Acidisomacellulosilytica sp. nov., Two Acidophilic Bacteria Isolated from Decaying Wood, Hydrolyzing Cellulose and Producing Poly-3-hydroxybutyrate.</title>
        <authorList>
            <person name="Mieszkin S."/>
            <person name="Pouder E."/>
            <person name="Uroz S."/>
            <person name="Simon-Colin C."/>
            <person name="Alain K."/>
        </authorList>
    </citation>
    <scope>NUCLEOTIDE SEQUENCE</scope>
    <source>
        <strain evidence="9">HW T2.11</strain>
    </source>
</reference>
<feature type="transmembrane region" description="Helical" evidence="7">
    <location>
        <begin position="377"/>
        <end position="397"/>
    </location>
</feature>
<dbReference type="SUPFAM" id="SSF103473">
    <property type="entry name" value="MFS general substrate transporter"/>
    <property type="match status" value="1"/>
</dbReference>
<dbReference type="Gene3D" id="1.20.1250.20">
    <property type="entry name" value="MFS general substrate transporter like domains"/>
    <property type="match status" value="1"/>
</dbReference>
<feature type="transmembrane region" description="Helical" evidence="7">
    <location>
        <begin position="38"/>
        <end position="58"/>
    </location>
</feature>
<keyword evidence="4 7" id="KW-0812">Transmembrane</keyword>
<keyword evidence="2" id="KW-0813">Transport</keyword>
<evidence type="ECO:0000256" key="1">
    <source>
        <dbReference type="ARBA" id="ARBA00004651"/>
    </source>
</evidence>
<evidence type="ECO:0000313" key="10">
    <source>
        <dbReference type="Proteomes" id="UP000708298"/>
    </source>
</evidence>
<dbReference type="InterPro" id="IPR005828">
    <property type="entry name" value="MFS_sugar_transport-like"/>
</dbReference>
<reference evidence="9" key="2">
    <citation type="submission" date="2021-01" db="EMBL/GenBank/DDBJ databases">
        <authorList>
            <person name="Mieszkin S."/>
            <person name="Pouder E."/>
            <person name="Alain K."/>
        </authorList>
    </citation>
    <scope>NUCLEOTIDE SEQUENCE</scope>
    <source>
        <strain evidence="9">HW T2.11</strain>
    </source>
</reference>
<feature type="transmembrane region" description="Helical" evidence="7">
    <location>
        <begin position="342"/>
        <end position="365"/>
    </location>
</feature>
<comment type="caution">
    <text evidence="9">The sequence shown here is derived from an EMBL/GenBank/DDBJ whole genome shotgun (WGS) entry which is preliminary data.</text>
</comment>
<evidence type="ECO:0000313" key="9">
    <source>
        <dbReference type="EMBL" id="MCB8875365.1"/>
    </source>
</evidence>
<dbReference type="InterPro" id="IPR020846">
    <property type="entry name" value="MFS_dom"/>
</dbReference>
<keyword evidence="10" id="KW-1185">Reference proteome</keyword>
<keyword evidence="5 7" id="KW-1133">Transmembrane helix</keyword>
<organism evidence="9 10">
    <name type="scientific">Acidisoma silvae</name>
    <dbReference type="NCBI Taxonomy" id="2802396"/>
    <lineage>
        <taxon>Bacteria</taxon>
        <taxon>Pseudomonadati</taxon>
        <taxon>Pseudomonadota</taxon>
        <taxon>Alphaproteobacteria</taxon>
        <taxon>Acetobacterales</taxon>
        <taxon>Acidocellaceae</taxon>
        <taxon>Acidisoma</taxon>
    </lineage>
</organism>
<dbReference type="CDD" id="cd17369">
    <property type="entry name" value="MFS_ShiA_like"/>
    <property type="match status" value="1"/>
</dbReference>
<feature type="domain" description="Major facilitator superfamily (MFS) profile" evidence="8">
    <location>
        <begin position="23"/>
        <end position="432"/>
    </location>
</feature>
<gene>
    <name evidence="9" type="ORF">ASILVAE211_09250</name>
</gene>
<feature type="transmembrane region" description="Helical" evidence="7">
    <location>
        <begin position="64"/>
        <end position="85"/>
    </location>
</feature>
<dbReference type="RefSeq" id="WP_227321023.1">
    <property type="nucleotide sequence ID" value="NZ_JAESVB010000003.1"/>
</dbReference>
<protein>
    <submittedName>
        <fullName evidence="9">MHS family MFS transporter</fullName>
    </submittedName>
</protein>
<dbReference type="InterPro" id="IPR005829">
    <property type="entry name" value="Sugar_transporter_CS"/>
</dbReference>
<feature type="transmembrane region" description="Helical" evidence="7">
    <location>
        <begin position="161"/>
        <end position="184"/>
    </location>
</feature>
<dbReference type="PROSITE" id="PS00216">
    <property type="entry name" value="SUGAR_TRANSPORT_1"/>
    <property type="match status" value="1"/>
</dbReference>
<evidence type="ECO:0000256" key="2">
    <source>
        <dbReference type="ARBA" id="ARBA00022448"/>
    </source>
</evidence>
<keyword evidence="3" id="KW-1003">Cell membrane</keyword>
<dbReference type="GO" id="GO:0022857">
    <property type="term" value="F:transmembrane transporter activity"/>
    <property type="evidence" value="ECO:0007669"/>
    <property type="project" value="InterPro"/>
</dbReference>
<dbReference type="Pfam" id="PF07690">
    <property type="entry name" value="MFS_1"/>
    <property type="match status" value="1"/>
</dbReference>
<dbReference type="EMBL" id="JAESVB010000003">
    <property type="protein sequence ID" value="MCB8875365.1"/>
    <property type="molecule type" value="Genomic_DNA"/>
</dbReference>